<proteinExistence type="predicted"/>
<sequence>MGGRVARPSLNNDLDAPLEVDMGHSWQVLYPGRELDLTDRDGAVSVRLREDADVACHLHCASSKGMLRSSLRASRDLQDLSREAVLRDKRERLEADAQTERQMEARRRREAESCKEASSRGGRVELLATVQAEGDAVCPFLLCVCLPLAILTSVAGIPPQSCIGAAFLSFFALSLSFCTICFMSTRVSSTAQLPKGHAEYAYGRDGWFWNMLVLLLGLLALLLLVTMTVQHHLHGYWWTMFLIWPGVCYSCYWGLGEGVVAAANWKKKLCEAEARVRVRSIVFKGKVVQEKGRACVCSWPGKYEQAWDTMVAAARGGGVSAAVVFLPDGTPEFGKHSSIPAREPFKGPCWCTPLYGTQKPWGCRWFELWIRNVEKAVALGQVLEVYYFANMVGKGKAASFATAGEENKRRESLDLHKRIFTQSAAFQGALEAGLGSLSQKPRADSSSPYEREVHRLFLASLAEEDREFLRSSEGLGNSQKAEVAYLEYKGYAYVQRDVADWLQEEVVASEGLQPTPKASGKKCA</sequence>
<protein>
    <submittedName>
        <fullName evidence="2">Uncharacterized protein</fullName>
    </submittedName>
</protein>
<comment type="caution">
    <text evidence="2">The sequence shown here is derived from an EMBL/GenBank/DDBJ whole genome shotgun (WGS) entry which is preliminary data.</text>
</comment>
<reference evidence="2" key="1">
    <citation type="submission" date="2021-02" db="EMBL/GenBank/DDBJ databases">
        <authorList>
            <person name="Dougan E. K."/>
            <person name="Rhodes N."/>
            <person name="Thang M."/>
            <person name="Chan C."/>
        </authorList>
    </citation>
    <scope>NUCLEOTIDE SEQUENCE</scope>
</reference>
<name>A0A812TXE8_9DINO</name>
<feature type="transmembrane region" description="Helical" evidence="1">
    <location>
        <begin position="206"/>
        <end position="229"/>
    </location>
</feature>
<gene>
    <name evidence="2" type="ORF">SNAT2548_LOCUS30392</name>
</gene>
<dbReference type="OrthoDB" id="6017153at2759"/>
<dbReference type="AlphaFoldDB" id="A0A812TXE8"/>
<dbReference type="Proteomes" id="UP000604046">
    <property type="component" value="Unassembled WGS sequence"/>
</dbReference>
<organism evidence="2 3">
    <name type="scientific">Symbiodinium natans</name>
    <dbReference type="NCBI Taxonomy" id="878477"/>
    <lineage>
        <taxon>Eukaryota</taxon>
        <taxon>Sar</taxon>
        <taxon>Alveolata</taxon>
        <taxon>Dinophyceae</taxon>
        <taxon>Suessiales</taxon>
        <taxon>Symbiodiniaceae</taxon>
        <taxon>Symbiodinium</taxon>
    </lineage>
</organism>
<evidence type="ECO:0000256" key="1">
    <source>
        <dbReference type="SAM" id="Phobius"/>
    </source>
</evidence>
<evidence type="ECO:0000313" key="2">
    <source>
        <dbReference type="EMBL" id="CAE7542055.1"/>
    </source>
</evidence>
<feature type="transmembrane region" description="Helical" evidence="1">
    <location>
        <begin position="163"/>
        <end position="185"/>
    </location>
</feature>
<keyword evidence="1" id="KW-0812">Transmembrane</keyword>
<feature type="transmembrane region" description="Helical" evidence="1">
    <location>
        <begin position="235"/>
        <end position="255"/>
    </location>
</feature>
<dbReference type="EMBL" id="CAJNDS010002604">
    <property type="protein sequence ID" value="CAE7542055.1"/>
    <property type="molecule type" value="Genomic_DNA"/>
</dbReference>
<keyword evidence="1" id="KW-1133">Transmembrane helix</keyword>
<feature type="transmembrane region" description="Helical" evidence="1">
    <location>
        <begin position="136"/>
        <end position="157"/>
    </location>
</feature>
<keyword evidence="3" id="KW-1185">Reference proteome</keyword>
<accession>A0A812TXE8</accession>
<evidence type="ECO:0000313" key="3">
    <source>
        <dbReference type="Proteomes" id="UP000604046"/>
    </source>
</evidence>
<keyword evidence="1" id="KW-0472">Membrane</keyword>